<gene>
    <name evidence="2" type="ORF">J4H91_14825</name>
</gene>
<dbReference type="SUPFAM" id="SSF50129">
    <property type="entry name" value="GroES-like"/>
    <property type="match status" value="1"/>
</dbReference>
<evidence type="ECO:0000259" key="1">
    <source>
        <dbReference type="SMART" id="SM00829"/>
    </source>
</evidence>
<feature type="domain" description="Enoyl reductase (ER)" evidence="1">
    <location>
        <begin position="14"/>
        <end position="321"/>
    </location>
</feature>
<accession>A0A939S0J1</accession>
<dbReference type="InterPro" id="IPR050700">
    <property type="entry name" value="YIM1/Zinc_Alcohol_DH_Fams"/>
</dbReference>
<protein>
    <submittedName>
        <fullName evidence="2">NAD(P)-dependent alcohol dehydrogenase</fullName>
    </submittedName>
</protein>
<dbReference type="PANTHER" id="PTHR11695:SF294">
    <property type="entry name" value="RETICULON-4-INTERACTING PROTEIN 1, MITOCHONDRIAL"/>
    <property type="match status" value="1"/>
</dbReference>
<dbReference type="EMBL" id="JAGDYL010000042">
    <property type="protein sequence ID" value="MBO1806574.1"/>
    <property type="molecule type" value="Genomic_DNA"/>
</dbReference>
<name>A0A939S0J1_9MICO</name>
<dbReference type="InterPro" id="IPR036291">
    <property type="entry name" value="NAD(P)-bd_dom_sf"/>
</dbReference>
<organism evidence="2 3">
    <name type="scientific">Leucobacter ruminantium</name>
    <dbReference type="NCBI Taxonomy" id="1289170"/>
    <lineage>
        <taxon>Bacteria</taxon>
        <taxon>Bacillati</taxon>
        <taxon>Actinomycetota</taxon>
        <taxon>Actinomycetes</taxon>
        <taxon>Micrococcales</taxon>
        <taxon>Microbacteriaceae</taxon>
        <taxon>Leucobacter</taxon>
    </lineage>
</organism>
<dbReference type="InterPro" id="IPR013154">
    <property type="entry name" value="ADH-like_N"/>
</dbReference>
<dbReference type="Proteomes" id="UP000664398">
    <property type="component" value="Unassembled WGS sequence"/>
</dbReference>
<evidence type="ECO:0000313" key="3">
    <source>
        <dbReference type="Proteomes" id="UP000664398"/>
    </source>
</evidence>
<dbReference type="SUPFAM" id="SSF51735">
    <property type="entry name" value="NAD(P)-binding Rossmann-fold domains"/>
    <property type="match status" value="1"/>
</dbReference>
<dbReference type="Gene3D" id="3.40.50.720">
    <property type="entry name" value="NAD(P)-binding Rossmann-like Domain"/>
    <property type="match status" value="1"/>
</dbReference>
<keyword evidence="3" id="KW-1185">Reference proteome</keyword>
<dbReference type="RefSeq" id="WP_208047027.1">
    <property type="nucleotide sequence ID" value="NZ_JAGDYL010000042.1"/>
</dbReference>
<dbReference type="CDD" id="cd08267">
    <property type="entry name" value="MDR1"/>
    <property type="match status" value="1"/>
</dbReference>
<dbReference type="GO" id="GO:0016491">
    <property type="term" value="F:oxidoreductase activity"/>
    <property type="evidence" value="ECO:0007669"/>
    <property type="project" value="InterPro"/>
</dbReference>
<dbReference type="AlphaFoldDB" id="A0A939S0J1"/>
<reference evidence="2" key="1">
    <citation type="submission" date="2021-03" db="EMBL/GenBank/DDBJ databases">
        <title>Leucobacter chromiisoli sp. nov., isolated from chromium-containing soil of chemical plant.</title>
        <authorList>
            <person name="Xu Z."/>
        </authorList>
    </citation>
    <scope>NUCLEOTIDE SEQUENCE</scope>
    <source>
        <strain evidence="2">A2</strain>
    </source>
</reference>
<proteinExistence type="predicted"/>
<dbReference type="InterPro" id="IPR011032">
    <property type="entry name" value="GroES-like_sf"/>
</dbReference>
<dbReference type="InterPro" id="IPR020843">
    <property type="entry name" value="ER"/>
</dbReference>
<sequence>MSTHMTAACVDRYGPPSTITIFEAPVPEPRPGEVLIRVAAAAVTSGDARLRAGRFPRGFGVPARLGIGVLGPRRRIPGAVLSGRIERLGDPSAGSQSGFSPGDEVAGMTGIRLGAHAEYAVLKLTALAPKPTGISHADAAGALFGGSTALHFLRARARVQPGHRVLVNGASGSVGSAAVQLAARAGAEVTAVSSSGNHPLLRRLGAATTIDYRETPLARLDERFDVVFDAVGSLGRAGGLRLATEDGSVILTAASLAETITARGRVIAGAAPERGEDFATILELVARGEFDPLVEAVGGLDALPAAHTRIDSGRKVGNLVILPDAAEFTDGIA</sequence>
<dbReference type="Pfam" id="PF13602">
    <property type="entry name" value="ADH_zinc_N_2"/>
    <property type="match status" value="1"/>
</dbReference>
<dbReference type="Pfam" id="PF08240">
    <property type="entry name" value="ADH_N"/>
    <property type="match status" value="1"/>
</dbReference>
<comment type="caution">
    <text evidence="2">The sequence shown here is derived from an EMBL/GenBank/DDBJ whole genome shotgun (WGS) entry which is preliminary data.</text>
</comment>
<dbReference type="PANTHER" id="PTHR11695">
    <property type="entry name" value="ALCOHOL DEHYDROGENASE RELATED"/>
    <property type="match status" value="1"/>
</dbReference>
<dbReference type="SMART" id="SM00829">
    <property type="entry name" value="PKS_ER"/>
    <property type="match status" value="1"/>
</dbReference>
<dbReference type="Gene3D" id="3.90.180.10">
    <property type="entry name" value="Medium-chain alcohol dehydrogenases, catalytic domain"/>
    <property type="match status" value="1"/>
</dbReference>
<evidence type="ECO:0000313" key="2">
    <source>
        <dbReference type="EMBL" id="MBO1806574.1"/>
    </source>
</evidence>